<evidence type="ECO:0000313" key="5">
    <source>
        <dbReference type="Proteomes" id="UP001108089"/>
    </source>
</evidence>
<dbReference type="EMBL" id="JAKGCU010000032">
    <property type="protein sequence ID" value="MCF3941104.1"/>
    <property type="molecule type" value="Genomic_DNA"/>
</dbReference>
<dbReference type="InterPro" id="IPR003615">
    <property type="entry name" value="HNH_nuc"/>
</dbReference>
<dbReference type="InterPro" id="IPR003870">
    <property type="entry name" value="DUF222"/>
</dbReference>
<evidence type="ECO:0000256" key="2">
    <source>
        <dbReference type="SAM" id="MobiDB-lite"/>
    </source>
</evidence>
<sequence length="450" mass="49690">MATDDLTTEEIGTRLVGYASQMAALTARFLELLAEFDRRGGWSGEGIMSCAHWLTWRTGLSIRTAQEHLRIAHALPELPLLRQAFAEGRLSYSKVRALTRVATPEREEELLNVALSATASQVERLVQSIRNVDRHKDESERGTIDSSSSWSWNFDGSLSVKLRLSPLDGARFLAGVVRAEYERTRTAGDPDLPTEPAPDEDTPDVTKKSPGHPGSADLWRNVPSDITPAVVAMGDTMQSTISVPEFVPGAELVVHTHDDADPHLDDGPALEDAEVDEAACGGAVRKVKHGKKRKGARGIVLNYGRKRRMPTRKVMRVLFERDRCCQHPGCGRTRHLHAHHVQFWSQDGPTNPDNLILLCSAHHRALHRGEFAIKARGRQQFSFHRPDGSTIERAPAVHKPDGWQPDTAIDDDAVLPISPGRHLNAGYATEVLYAAWAWKARQSDADLAAA</sequence>
<name>A0ABS9DPF4_9ACTN</name>
<keyword evidence="4" id="KW-0540">Nuclease</keyword>
<dbReference type="Pfam" id="PF02720">
    <property type="entry name" value="DUF222"/>
    <property type="match status" value="1"/>
</dbReference>
<keyword evidence="4" id="KW-0378">Hydrolase</keyword>
<evidence type="ECO:0000256" key="1">
    <source>
        <dbReference type="ARBA" id="ARBA00023450"/>
    </source>
</evidence>
<evidence type="ECO:0000313" key="4">
    <source>
        <dbReference type="EMBL" id="MCF3941104.1"/>
    </source>
</evidence>
<gene>
    <name evidence="4" type="ORF">L1892_22295</name>
</gene>
<dbReference type="InterPro" id="IPR002711">
    <property type="entry name" value="HNH"/>
</dbReference>
<dbReference type="Gene3D" id="1.10.30.50">
    <property type="match status" value="1"/>
</dbReference>
<dbReference type="CDD" id="cd00085">
    <property type="entry name" value="HNHc"/>
    <property type="match status" value="1"/>
</dbReference>
<protein>
    <submittedName>
        <fullName evidence="4">HNH endonuclease</fullName>
    </submittedName>
</protein>
<feature type="domain" description="HNH nuclease" evidence="3">
    <location>
        <begin position="313"/>
        <end position="364"/>
    </location>
</feature>
<dbReference type="Pfam" id="PF01844">
    <property type="entry name" value="HNH"/>
    <property type="match status" value="1"/>
</dbReference>
<dbReference type="SMART" id="SM00507">
    <property type="entry name" value="HNHc"/>
    <property type="match status" value="1"/>
</dbReference>
<reference evidence="4" key="1">
    <citation type="submission" date="2022-01" db="EMBL/GenBank/DDBJ databases">
        <title>Gordonia xiamenensis sp. nov., isolated from surface seawater in Xiamen.</title>
        <authorList>
            <person name="He Y.F."/>
        </authorList>
    </citation>
    <scope>NUCLEOTIDE SEQUENCE</scope>
    <source>
        <strain evidence="4">GW1C4-4</strain>
    </source>
</reference>
<comment type="caution">
    <text evidence="4">The sequence shown here is derived from an EMBL/GenBank/DDBJ whole genome shotgun (WGS) entry which is preliminary data.</text>
</comment>
<organism evidence="4 5">
    <name type="scientific">Gordonia tangerina</name>
    <dbReference type="NCBI Taxonomy" id="2911060"/>
    <lineage>
        <taxon>Bacteria</taxon>
        <taxon>Bacillati</taxon>
        <taxon>Actinomycetota</taxon>
        <taxon>Actinomycetes</taxon>
        <taxon>Mycobacteriales</taxon>
        <taxon>Gordoniaceae</taxon>
        <taxon>Gordonia</taxon>
    </lineage>
</organism>
<proteinExistence type="inferred from homology"/>
<dbReference type="Proteomes" id="UP001108089">
    <property type="component" value="Unassembled WGS sequence"/>
</dbReference>
<comment type="similarity">
    <text evidence="1">Belongs to the Rv1128c/1148c/1588c/1702c/1945/3466 family.</text>
</comment>
<keyword evidence="4" id="KW-0255">Endonuclease</keyword>
<evidence type="ECO:0000259" key="3">
    <source>
        <dbReference type="SMART" id="SM00507"/>
    </source>
</evidence>
<feature type="region of interest" description="Disordered" evidence="2">
    <location>
        <begin position="184"/>
        <end position="221"/>
    </location>
</feature>
<dbReference type="GO" id="GO:0004519">
    <property type="term" value="F:endonuclease activity"/>
    <property type="evidence" value="ECO:0007669"/>
    <property type="project" value="UniProtKB-KW"/>
</dbReference>
<keyword evidence="5" id="KW-1185">Reference proteome</keyword>
<accession>A0ABS9DPF4</accession>